<dbReference type="RefSeq" id="WP_194450245.1">
    <property type="nucleotide sequence ID" value="NZ_CP063849.1"/>
</dbReference>
<organism evidence="2 3">
    <name type="scientific">Paludibaculum fermentans</name>
    <dbReference type="NCBI Taxonomy" id="1473598"/>
    <lineage>
        <taxon>Bacteria</taxon>
        <taxon>Pseudomonadati</taxon>
        <taxon>Acidobacteriota</taxon>
        <taxon>Terriglobia</taxon>
        <taxon>Bryobacterales</taxon>
        <taxon>Bryobacteraceae</taxon>
        <taxon>Paludibaculum</taxon>
    </lineage>
</organism>
<dbReference type="GO" id="GO:0004853">
    <property type="term" value="F:uroporphyrinogen decarboxylase activity"/>
    <property type="evidence" value="ECO:0007669"/>
    <property type="project" value="InterPro"/>
</dbReference>
<evidence type="ECO:0000313" key="3">
    <source>
        <dbReference type="Proteomes" id="UP000593892"/>
    </source>
</evidence>
<dbReference type="SUPFAM" id="SSF51726">
    <property type="entry name" value="UROD/MetE-like"/>
    <property type="match status" value="1"/>
</dbReference>
<dbReference type="Pfam" id="PF01208">
    <property type="entry name" value="URO-D"/>
    <property type="match status" value="1"/>
</dbReference>
<dbReference type="InterPro" id="IPR000257">
    <property type="entry name" value="Uroporphyrinogen_deCOase"/>
</dbReference>
<name>A0A7S7SL95_PALFE</name>
<sequence>MSNDLSELYAQRLHRYVTAMRNGKPDRVPLRPFAAEFTATYSGFTDQQVTHDFNQAFEAVIRTCAGFDWDAAVPNMVYVWTGLTQAANLRYYATPGIDVGPDIAFQYREPEQDNAWMLREEYDELIDDPVGFLYRTWLPRVSADFALGPYRQSLALVKSTWAMANYFNAFGPQVERMRTETGTPSAICGMLKAPLDVLADKFRGYLGLAFDLMEVPEKVEAACRALMPHLAQIALGSLDPARLAPIPIWMHRGCVPFISREHFHSIYWPTLKPIVEAIWARGNQTLFYAEGKWDAHLEAFAELPAGSIIFHLDRSDFRLAHEKLGRRFCLSGGVPNSLLAFGTPQKVKEHCRTLIDTCAGEGGFIMDASAIMQNDATVENVQAMTEFTREYGRYSQIACSGTPPGPPEDRLPAPVWPQGRIPAGACLPWAAKLAELPPISGDAELCRRVWEDVDSLAYLYIWHLVLSF</sequence>
<evidence type="ECO:0000313" key="2">
    <source>
        <dbReference type="EMBL" id="QOY88583.1"/>
    </source>
</evidence>
<reference evidence="2 3" key="1">
    <citation type="submission" date="2020-10" db="EMBL/GenBank/DDBJ databases">
        <title>Complete genome sequence of Paludibaculum fermentans P105T, a facultatively anaerobic acidobacterium capable of dissimilatory Fe(III) reduction.</title>
        <authorList>
            <person name="Dedysh S.N."/>
            <person name="Beletsky A.V."/>
            <person name="Kulichevskaya I.S."/>
            <person name="Mardanov A.V."/>
            <person name="Ravin N.V."/>
        </authorList>
    </citation>
    <scope>NUCLEOTIDE SEQUENCE [LARGE SCALE GENOMIC DNA]</scope>
    <source>
        <strain evidence="2 3">P105</strain>
    </source>
</reference>
<gene>
    <name evidence="2" type="ORF">IRI77_01065</name>
</gene>
<accession>A0A7S7SL95</accession>
<feature type="domain" description="Uroporphyrinogen decarboxylase (URO-D)" evidence="1">
    <location>
        <begin position="174"/>
        <end position="391"/>
    </location>
</feature>
<dbReference type="AlphaFoldDB" id="A0A7S7SL95"/>
<dbReference type="Proteomes" id="UP000593892">
    <property type="component" value="Chromosome"/>
</dbReference>
<dbReference type="KEGG" id="pfer:IRI77_01065"/>
<dbReference type="GO" id="GO:0006779">
    <property type="term" value="P:porphyrin-containing compound biosynthetic process"/>
    <property type="evidence" value="ECO:0007669"/>
    <property type="project" value="InterPro"/>
</dbReference>
<protein>
    <recommendedName>
        <fullName evidence="1">Uroporphyrinogen decarboxylase (URO-D) domain-containing protein</fullName>
    </recommendedName>
</protein>
<dbReference type="InterPro" id="IPR038071">
    <property type="entry name" value="UROD/MetE-like_sf"/>
</dbReference>
<dbReference type="EMBL" id="CP063849">
    <property type="protein sequence ID" value="QOY88583.1"/>
    <property type="molecule type" value="Genomic_DNA"/>
</dbReference>
<proteinExistence type="predicted"/>
<dbReference type="Gene3D" id="3.20.20.210">
    <property type="match status" value="1"/>
</dbReference>
<evidence type="ECO:0000259" key="1">
    <source>
        <dbReference type="Pfam" id="PF01208"/>
    </source>
</evidence>
<keyword evidence="3" id="KW-1185">Reference proteome</keyword>